<dbReference type="Proteomes" id="UP000295388">
    <property type="component" value="Unassembled WGS sequence"/>
</dbReference>
<protein>
    <submittedName>
        <fullName evidence="5">Putative repeat protein (TIGR01451 family)</fullName>
    </submittedName>
</protein>
<dbReference type="NCBIfam" id="TIGR01451">
    <property type="entry name" value="B_ant_repeat"/>
    <property type="match status" value="2"/>
</dbReference>
<comment type="caution">
    <text evidence="5">The sequence shown here is derived from an EMBL/GenBank/DDBJ whole genome shotgun (WGS) entry which is preliminary data.</text>
</comment>
<dbReference type="SUPFAM" id="SSF69179">
    <property type="entry name" value="Integrin domains"/>
    <property type="match status" value="1"/>
</dbReference>
<dbReference type="InterPro" id="IPR032695">
    <property type="entry name" value="Integrin_dom_sf"/>
</dbReference>
<dbReference type="InterPro" id="IPR013783">
    <property type="entry name" value="Ig-like_fold"/>
</dbReference>
<organism evidence="5 6">
    <name type="scientific">Kribbella caucasensis</name>
    <dbReference type="NCBI Taxonomy" id="2512215"/>
    <lineage>
        <taxon>Bacteria</taxon>
        <taxon>Bacillati</taxon>
        <taxon>Actinomycetota</taxon>
        <taxon>Actinomycetes</taxon>
        <taxon>Propionibacteriales</taxon>
        <taxon>Kribbellaceae</taxon>
        <taxon>Kribbella</taxon>
    </lineage>
</organism>
<sequence length="295" mass="30442">MTVTAKIHPDVTGPIHNDARAESQVFDPDAADNFSSVATEVTANADLAVTIAATPNPVIAGDELSYQINVDNNGPSSADDVVLTVPLPSRLSLESTAVSVLGGSCGLQTNTNTVECQLGDLAPGATAVVTLFTLVDPSTPVGTTLSTTASVDSDTPDGSVPNNSAMVSTMVATAADLEIALTSDADVYKPSTIIHYRITVTNHGLSDAQNVVVTQVLPDDKVARYDSNDGGCPPPSGTTFTCTIPTLKAGESKTIQLNVLIRGNKRTITQTATVTSATSDPWTANNSDTRVVTVK</sequence>
<reference evidence="5 6" key="1">
    <citation type="submission" date="2019-03" db="EMBL/GenBank/DDBJ databases">
        <title>Genomic Encyclopedia of Type Strains, Phase III (KMG-III): the genomes of soil and plant-associated and newly described type strains.</title>
        <authorList>
            <person name="Whitman W."/>
        </authorList>
    </citation>
    <scope>NUCLEOTIDE SEQUENCE [LARGE SCALE GENOMIC DNA]</scope>
    <source>
        <strain evidence="5 6">VKM Ac-2527</strain>
    </source>
</reference>
<feature type="domain" description="DUF11" evidence="4">
    <location>
        <begin position="46"/>
        <end position="168"/>
    </location>
</feature>
<dbReference type="InterPro" id="IPR001434">
    <property type="entry name" value="OmcB-like_DUF11"/>
</dbReference>
<evidence type="ECO:0000256" key="2">
    <source>
        <dbReference type="ARBA" id="ARBA00023136"/>
    </source>
</evidence>
<dbReference type="AlphaFoldDB" id="A0A4V3C5L8"/>
<dbReference type="EMBL" id="SNWQ01000038">
    <property type="protein sequence ID" value="TDO30388.1"/>
    <property type="molecule type" value="Genomic_DNA"/>
</dbReference>
<keyword evidence="3" id="KW-0325">Glycoprotein</keyword>
<evidence type="ECO:0000256" key="1">
    <source>
        <dbReference type="ARBA" id="ARBA00004167"/>
    </source>
</evidence>
<name>A0A4V3C5L8_9ACTN</name>
<keyword evidence="6" id="KW-1185">Reference proteome</keyword>
<dbReference type="InterPro" id="IPR051172">
    <property type="entry name" value="Chlamydia_OmcB"/>
</dbReference>
<proteinExistence type="predicted"/>
<dbReference type="Gene3D" id="2.60.40.10">
    <property type="entry name" value="Immunoglobulins"/>
    <property type="match status" value="2"/>
</dbReference>
<dbReference type="OrthoDB" id="158862at2"/>
<dbReference type="GO" id="GO:0005975">
    <property type="term" value="P:carbohydrate metabolic process"/>
    <property type="evidence" value="ECO:0007669"/>
    <property type="project" value="UniProtKB-ARBA"/>
</dbReference>
<evidence type="ECO:0000313" key="5">
    <source>
        <dbReference type="EMBL" id="TDO30388.1"/>
    </source>
</evidence>
<gene>
    <name evidence="5" type="ORF">EV643_1381</name>
</gene>
<evidence type="ECO:0000259" key="4">
    <source>
        <dbReference type="Pfam" id="PF01345"/>
    </source>
</evidence>
<dbReference type="Pfam" id="PF01345">
    <property type="entry name" value="DUF11"/>
    <property type="match status" value="2"/>
</dbReference>
<evidence type="ECO:0000313" key="6">
    <source>
        <dbReference type="Proteomes" id="UP000295388"/>
    </source>
</evidence>
<dbReference type="InterPro" id="IPR047589">
    <property type="entry name" value="DUF11_rpt"/>
</dbReference>
<keyword evidence="2" id="KW-0472">Membrane</keyword>
<comment type="subcellular location">
    <subcellularLocation>
        <location evidence="1">Membrane</location>
        <topology evidence="1">Single-pass membrane protein</topology>
    </subcellularLocation>
</comment>
<dbReference type="GO" id="GO:0016020">
    <property type="term" value="C:membrane"/>
    <property type="evidence" value="ECO:0007669"/>
    <property type="project" value="UniProtKB-SubCell"/>
</dbReference>
<feature type="domain" description="DUF11" evidence="4">
    <location>
        <begin position="176"/>
        <end position="290"/>
    </location>
</feature>
<dbReference type="PANTHER" id="PTHR34819">
    <property type="entry name" value="LARGE CYSTEINE-RICH PERIPLASMIC PROTEIN OMCB"/>
    <property type="match status" value="1"/>
</dbReference>
<evidence type="ECO:0000256" key="3">
    <source>
        <dbReference type="ARBA" id="ARBA00023180"/>
    </source>
</evidence>
<accession>A0A4V3C5L8</accession>